<feature type="domain" description="Endoribonuclease YicC-like N-terminal" evidence="1">
    <location>
        <begin position="2"/>
        <end position="149"/>
    </location>
</feature>
<reference evidence="2" key="1">
    <citation type="journal article" date="2014" name="Front. Microbiol.">
        <title>High frequency of phylogenetically diverse reductive dehalogenase-homologous genes in deep subseafloor sedimentary metagenomes.</title>
        <authorList>
            <person name="Kawai M."/>
            <person name="Futagami T."/>
            <person name="Toyoda A."/>
            <person name="Takaki Y."/>
            <person name="Nishi S."/>
            <person name="Hori S."/>
            <person name="Arai W."/>
            <person name="Tsubouchi T."/>
            <person name="Morono Y."/>
            <person name="Uchiyama I."/>
            <person name="Ito T."/>
            <person name="Fujiyama A."/>
            <person name="Inagaki F."/>
            <person name="Takami H."/>
        </authorList>
    </citation>
    <scope>NUCLEOTIDE SEQUENCE</scope>
    <source>
        <strain evidence="2">Expedition CK06-06</strain>
    </source>
</reference>
<dbReference type="EMBL" id="BARS01053787">
    <property type="protein sequence ID" value="GAG42937.1"/>
    <property type="molecule type" value="Genomic_DNA"/>
</dbReference>
<gene>
    <name evidence="2" type="ORF">S01H1_79742</name>
</gene>
<dbReference type="InterPro" id="IPR005229">
    <property type="entry name" value="YicC/YloC-like"/>
</dbReference>
<evidence type="ECO:0000313" key="2">
    <source>
        <dbReference type="EMBL" id="GAG42937.1"/>
    </source>
</evidence>
<name>X0Y6K6_9ZZZZ</name>
<dbReference type="GO" id="GO:0004521">
    <property type="term" value="F:RNA endonuclease activity"/>
    <property type="evidence" value="ECO:0007669"/>
    <property type="project" value="InterPro"/>
</dbReference>
<accession>X0Y6K6</accession>
<sequence length="163" mass="17431">MIRSMTGYGAAARETDQVRIAVEIRTINNRFFKVIQRLPDGLGAVVVPIERLLRKAIGRGTVNIGVVVEPRGPAARVPINTDILAAYKQDLARVTDNLSDDALLALPGVLGGEGVLLTGIEGLQEQIEAVVVEALDGLNRMRDAEGEATAGDMAATVDEMERQ</sequence>
<evidence type="ECO:0000259" key="1">
    <source>
        <dbReference type="Pfam" id="PF03755"/>
    </source>
</evidence>
<proteinExistence type="predicted"/>
<feature type="non-terminal residue" evidence="2">
    <location>
        <position position="163"/>
    </location>
</feature>
<organism evidence="2">
    <name type="scientific">marine sediment metagenome</name>
    <dbReference type="NCBI Taxonomy" id="412755"/>
    <lineage>
        <taxon>unclassified sequences</taxon>
        <taxon>metagenomes</taxon>
        <taxon>ecological metagenomes</taxon>
    </lineage>
</organism>
<dbReference type="InterPro" id="IPR013527">
    <property type="entry name" value="YicC-like_N"/>
</dbReference>
<dbReference type="AlphaFoldDB" id="X0Y6K6"/>
<protein>
    <recommendedName>
        <fullName evidence="1">Endoribonuclease YicC-like N-terminal domain-containing protein</fullName>
    </recommendedName>
</protein>
<dbReference type="Pfam" id="PF03755">
    <property type="entry name" value="YicC-like_N"/>
    <property type="match status" value="1"/>
</dbReference>
<dbReference type="PANTHER" id="PTHR30636">
    <property type="entry name" value="UPF0701 PROTEIN YICC"/>
    <property type="match status" value="1"/>
</dbReference>
<comment type="caution">
    <text evidence="2">The sequence shown here is derived from an EMBL/GenBank/DDBJ whole genome shotgun (WGS) entry which is preliminary data.</text>
</comment>
<dbReference type="PANTHER" id="PTHR30636:SF3">
    <property type="entry name" value="UPF0701 PROTEIN YICC"/>
    <property type="match status" value="1"/>
</dbReference>